<feature type="region of interest" description="Disordered" evidence="1">
    <location>
        <begin position="283"/>
        <end position="327"/>
    </location>
</feature>
<accession>A0A644VPP3</accession>
<reference evidence="2" key="1">
    <citation type="submission" date="2019-08" db="EMBL/GenBank/DDBJ databases">
        <authorList>
            <person name="Kucharzyk K."/>
            <person name="Murdoch R.W."/>
            <person name="Higgins S."/>
            <person name="Loffler F."/>
        </authorList>
    </citation>
    <scope>NUCLEOTIDE SEQUENCE</scope>
</reference>
<feature type="compositionally biased region" description="Basic and acidic residues" evidence="1">
    <location>
        <begin position="283"/>
        <end position="294"/>
    </location>
</feature>
<evidence type="ECO:0000256" key="1">
    <source>
        <dbReference type="SAM" id="MobiDB-lite"/>
    </source>
</evidence>
<dbReference type="EMBL" id="VSSQ01000388">
    <property type="protein sequence ID" value="MPL93316.1"/>
    <property type="molecule type" value="Genomic_DNA"/>
</dbReference>
<proteinExistence type="predicted"/>
<feature type="region of interest" description="Disordered" evidence="1">
    <location>
        <begin position="32"/>
        <end position="52"/>
    </location>
</feature>
<feature type="compositionally biased region" description="Low complexity" evidence="1">
    <location>
        <begin position="295"/>
        <end position="307"/>
    </location>
</feature>
<protein>
    <submittedName>
        <fullName evidence="2">Uncharacterized protein</fullName>
    </submittedName>
</protein>
<evidence type="ECO:0000313" key="2">
    <source>
        <dbReference type="EMBL" id="MPL93316.1"/>
    </source>
</evidence>
<gene>
    <name evidence="2" type="ORF">SDC9_39442</name>
</gene>
<name>A0A644VPP3_9ZZZZ</name>
<dbReference type="AlphaFoldDB" id="A0A644VPP3"/>
<sequence>MAVMAGGGKRIGDIAPDHRDLLDDLRQPLTEQHREADQQQRLRRPQDQTAGVGRDLARDIGAHHVGVEQVEHQRDHRHQEEDVAEQVDPVLHTTRPGAVENVDADMLVLLQRIGGGEQEGRAIEIPLQLEPGIRRYVEDLAHGRVDRADQNRDQDEPRHGFADDLVDTVDQTRKGQQSAHLILPFPVSAPKSGACGFLGRVLATGQEIWPIWSCFLTSLPRHAQSRPTRGAVNIILREREAGRKIRQADRGIFAPPSAAGACPTMRRAPEFPVFPARHLLHRISDPPPPREHRLAGGADAGARSGAGRPETGAEAQGAMVAARLPGR</sequence>
<feature type="compositionally biased region" description="Basic and acidic residues" evidence="1">
    <location>
        <begin position="32"/>
        <end position="46"/>
    </location>
</feature>
<comment type="caution">
    <text evidence="2">The sequence shown here is derived from an EMBL/GenBank/DDBJ whole genome shotgun (WGS) entry which is preliminary data.</text>
</comment>
<organism evidence="2">
    <name type="scientific">bioreactor metagenome</name>
    <dbReference type="NCBI Taxonomy" id="1076179"/>
    <lineage>
        <taxon>unclassified sequences</taxon>
        <taxon>metagenomes</taxon>
        <taxon>ecological metagenomes</taxon>
    </lineage>
</organism>